<accession>A0ABP6ZEV0</accession>
<feature type="region of interest" description="Disordered" evidence="1">
    <location>
        <begin position="42"/>
        <end position="73"/>
    </location>
</feature>
<proteinExistence type="predicted"/>
<dbReference type="EMBL" id="BAABDQ010000041">
    <property type="protein sequence ID" value="GAA3605755.1"/>
    <property type="molecule type" value="Genomic_DNA"/>
</dbReference>
<evidence type="ECO:0000313" key="2">
    <source>
        <dbReference type="EMBL" id="GAA3605755.1"/>
    </source>
</evidence>
<gene>
    <name evidence="2" type="ORF">GCM10022419_108200</name>
</gene>
<keyword evidence="3" id="KW-1185">Reference proteome</keyword>
<feature type="region of interest" description="Disordered" evidence="1">
    <location>
        <begin position="1"/>
        <end position="22"/>
    </location>
</feature>
<name>A0ABP6ZEV0_9ACTN</name>
<reference evidence="3" key="1">
    <citation type="journal article" date="2019" name="Int. J. Syst. Evol. Microbiol.">
        <title>The Global Catalogue of Microorganisms (GCM) 10K type strain sequencing project: providing services to taxonomists for standard genome sequencing and annotation.</title>
        <authorList>
            <consortium name="The Broad Institute Genomics Platform"/>
            <consortium name="The Broad Institute Genome Sequencing Center for Infectious Disease"/>
            <person name="Wu L."/>
            <person name="Ma J."/>
        </authorList>
    </citation>
    <scope>NUCLEOTIDE SEQUENCE [LARGE SCALE GENOMIC DNA]</scope>
    <source>
        <strain evidence="3">JCM 17326</strain>
    </source>
</reference>
<protein>
    <submittedName>
        <fullName evidence="2">Uncharacterized protein</fullName>
    </submittedName>
</protein>
<organism evidence="2 3">
    <name type="scientific">Nonomuraea rosea</name>
    <dbReference type="NCBI Taxonomy" id="638574"/>
    <lineage>
        <taxon>Bacteria</taxon>
        <taxon>Bacillati</taxon>
        <taxon>Actinomycetota</taxon>
        <taxon>Actinomycetes</taxon>
        <taxon>Streptosporangiales</taxon>
        <taxon>Streptosporangiaceae</taxon>
        <taxon>Nonomuraea</taxon>
    </lineage>
</organism>
<comment type="caution">
    <text evidence="2">The sequence shown here is derived from an EMBL/GenBank/DDBJ whole genome shotgun (WGS) entry which is preliminary data.</text>
</comment>
<sequence>MAYRSQRAQCPRQGVSGVADPRHAGVLRGGVVSSHWIRPAVHRKTSAETGRGLAAGGPGARDITPGPGPRRGRASQRFVVRTQPIMLASVQALRATHRCEEICLAMFTPSEPLGLTKL</sequence>
<evidence type="ECO:0000256" key="1">
    <source>
        <dbReference type="SAM" id="MobiDB-lite"/>
    </source>
</evidence>
<evidence type="ECO:0000313" key="3">
    <source>
        <dbReference type="Proteomes" id="UP001500630"/>
    </source>
</evidence>
<dbReference type="Proteomes" id="UP001500630">
    <property type="component" value="Unassembled WGS sequence"/>
</dbReference>